<dbReference type="Gene3D" id="2.60.120.620">
    <property type="entry name" value="q2cbj1_9rhob like domain"/>
    <property type="match status" value="1"/>
</dbReference>
<evidence type="ECO:0000259" key="6">
    <source>
        <dbReference type="PROSITE" id="PS51471"/>
    </source>
</evidence>
<accession>A0A0M0JFQ7</accession>
<evidence type="ECO:0000256" key="1">
    <source>
        <dbReference type="ARBA" id="ARBA00001961"/>
    </source>
</evidence>
<protein>
    <submittedName>
        <fullName evidence="7">Pkhd domain-containing transmembrane protein</fullName>
    </submittedName>
</protein>
<gene>
    <name evidence="7" type="ORF">Ctob_009252</name>
</gene>
<comment type="cofactor">
    <cofactor evidence="1">
        <name>L-ascorbate</name>
        <dbReference type="ChEBI" id="CHEBI:38290"/>
    </cofactor>
</comment>
<dbReference type="GO" id="GO:0031418">
    <property type="term" value="F:L-ascorbic acid binding"/>
    <property type="evidence" value="ECO:0007669"/>
    <property type="project" value="InterPro"/>
</dbReference>
<dbReference type="InterPro" id="IPR039210">
    <property type="entry name" value="OGFOD3"/>
</dbReference>
<dbReference type="InterPro" id="IPR005123">
    <property type="entry name" value="Oxoglu/Fe-dep_dioxygenase_dom"/>
</dbReference>
<sequence length="220" mass="23576">MDVEDKAAAESGETVVVALPIAGLRGTLGEAGVRLVAMLCWRVLCAVRRDFGETRPLYLAGAMLTRTQPPGDSTPKPDAYSYGVAHVDRANMSSYDYSAVLYLNTQGRGFAGGDFVFVDEHEDEVVEPRAGRCVLFTSGFEHLHRVAKVTRGSRFVLASWYTLNPSAGELLRPAEYAIGDHVAPPPSAEDEAALRARLDTLVAQAGGTLQDLEALVSGHG</sequence>
<keyword evidence="3" id="KW-0223">Dioxygenase</keyword>
<evidence type="ECO:0000256" key="2">
    <source>
        <dbReference type="ARBA" id="ARBA00022723"/>
    </source>
</evidence>
<dbReference type="SMART" id="SM00702">
    <property type="entry name" value="P4Hc"/>
    <property type="match status" value="1"/>
</dbReference>
<dbReference type="OrthoDB" id="427071at2759"/>
<dbReference type="EMBL" id="JWZX01002996">
    <property type="protein sequence ID" value="KOO25285.1"/>
    <property type="molecule type" value="Genomic_DNA"/>
</dbReference>
<name>A0A0M0JFQ7_9EUKA</name>
<evidence type="ECO:0000256" key="4">
    <source>
        <dbReference type="ARBA" id="ARBA00023002"/>
    </source>
</evidence>
<evidence type="ECO:0000256" key="3">
    <source>
        <dbReference type="ARBA" id="ARBA00022964"/>
    </source>
</evidence>
<proteinExistence type="predicted"/>
<keyword evidence="2" id="KW-0479">Metal-binding</keyword>
<dbReference type="GO" id="GO:0016705">
    <property type="term" value="F:oxidoreductase activity, acting on paired donors, with incorporation or reduction of molecular oxygen"/>
    <property type="evidence" value="ECO:0007669"/>
    <property type="project" value="InterPro"/>
</dbReference>
<feature type="domain" description="Fe2OG dioxygenase" evidence="6">
    <location>
        <begin position="58"/>
        <end position="163"/>
    </location>
</feature>
<dbReference type="PANTHER" id="PTHR14650">
    <property type="entry name" value="PROLYL HYDROXYLASE-RELATED"/>
    <property type="match status" value="1"/>
</dbReference>
<reference evidence="8" key="1">
    <citation type="journal article" date="2015" name="PLoS Genet.">
        <title>Genome Sequence and Transcriptome Analyses of Chrysochromulina tobin: Metabolic Tools for Enhanced Algal Fitness in the Prominent Order Prymnesiales (Haptophyceae).</title>
        <authorList>
            <person name="Hovde B.T."/>
            <person name="Deodato C.R."/>
            <person name="Hunsperger H.M."/>
            <person name="Ryken S.A."/>
            <person name="Yost W."/>
            <person name="Jha R.K."/>
            <person name="Patterson J."/>
            <person name="Monnat R.J. Jr."/>
            <person name="Barlow S.B."/>
            <person name="Starkenburg S.R."/>
            <person name="Cattolico R.A."/>
        </authorList>
    </citation>
    <scope>NUCLEOTIDE SEQUENCE</scope>
    <source>
        <strain evidence="8">CCMP291</strain>
    </source>
</reference>
<dbReference type="AlphaFoldDB" id="A0A0M0JFQ7"/>
<dbReference type="PANTHER" id="PTHR14650:SF1">
    <property type="entry name" value="2-OXOGLUTARATE AND IRON-DEPENDENT OXYGENASE DOMAIN-CONTAINING PROTEIN 3"/>
    <property type="match status" value="1"/>
</dbReference>
<dbReference type="GO" id="GO:0051213">
    <property type="term" value="F:dioxygenase activity"/>
    <property type="evidence" value="ECO:0007669"/>
    <property type="project" value="UniProtKB-KW"/>
</dbReference>
<dbReference type="GO" id="GO:0005506">
    <property type="term" value="F:iron ion binding"/>
    <property type="evidence" value="ECO:0007669"/>
    <property type="project" value="InterPro"/>
</dbReference>
<evidence type="ECO:0000313" key="7">
    <source>
        <dbReference type="EMBL" id="KOO25285.1"/>
    </source>
</evidence>
<keyword evidence="7" id="KW-0812">Transmembrane</keyword>
<keyword evidence="4" id="KW-0560">Oxidoreductase</keyword>
<dbReference type="PROSITE" id="PS51471">
    <property type="entry name" value="FE2OG_OXY"/>
    <property type="match status" value="1"/>
</dbReference>
<evidence type="ECO:0000256" key="5">
    <source>
        <dbReference type="ARBA" id="ARBA00023004"/>
    </source>
</evidence>
<organism evidence="7 8">
    <name type="scientific">Chrysochromulina tobinii</name>
    <dbReference type="NCBI Taxonomy" id="1460289"/>
    <lineage>
        <taxon>Eukaryota</taxon>
        <taxon>Haptista</taxon>
        <taxon>Haptophyta</taxon>
        <taxon>Prymnesiophyceae</taxon>
        <taxon>Prymnesiales</taxon>
        <taxon>Chrysochromulinaceae</taxon>
        <taxon>Chrysochromulina</taxon>
    </lineage>
</organism>
<comment type="caution">
    <text evidence="7">The sequence shown here is derived from an EMBL/GenBank/DDBJ whole genome shotgun (WGS) entry which is preliminary data.</text>
</comment>
<dbReference type="Pfam" id="PF13640">
    <property type="entry name" value="2OG-FeII_Oxy_3"/>
    <property type="match status" value="1"/>
</dbReference>
<dbReference type="Proteomes" id="UP000037460">
    <property type="component" value="Unassembled WGS sequence"/>
</dbReference>
<dbReference type="GO" id="GO:0016020">
    <property type="term" value="C:membrane"/>
    <property type="evidence" value="ECO:0007669"/>
    <property type="project" value="TreeGrafter"/>
</dbReference>
<keyword evidence="8" id="KW-1185">Reference proteome</keyword>
<dbReference type="InterPro" id="IPR044862">
    <property type="entry name" value="Pro_4_hyd_alph_FE2OG_OXY"/>
</dbReference>
<dbReference type="InterPro" id="IPR006620">
    <property type="entry name" value="Pro_4_hyd_alph"/>
</dbReference>
<keyword evidence="7" id="KW-0472">Membrane</keyword>
<evidence type="ECO:0000313" key="8">
    <source>
        <dbReference type="Proteomes" id="UP000037460"/>
    </source>
</evidence>
<keyword evidence="5" id="KW-0408">Iron</keyword>